<feature type="transmembrane region" description="Helical" evidence="1">
    <location>
        <begin position="71"/>
        <end position="89"/>
    </location>
</feature>
<protein>
    <submittedName>
        <fullName evidence="2">Uncharacterized protein</fullName>
    </submittedName>
</protein>
<reference evidence="2 3" key="1">
    <citation type="submission" date="2018-03" db="EMBL/GenBank/DDBJ databases">
        <authorList>
            <person name="Guldener U."/>
        </authorList>
    </citation>
    <scope>NUCLEOTIDE SEQUENCE [LARGE SCALE GENOMIC DNA]</scope>
    <source>
        <strain evidence="2 3">NBRC100155</strain>
    </source>
</reference>
<evidence type="ECO:0000313" key="2">
    <source>
        <dbReference type="EMBL" id="SPO20820.1"/>
    </source>
</evidence>
<dbReference type="Proteomes" id="UP000324022">
    <property type="component" value="Unassembled WGS sequence"/>
</dbReference>
<evidence type="ECO:0000313" key="3">
    <source>
        <dbReference type="Proteomes" id="UP000324022"/>
    </source>
</evidence>
<name>A0A5C3DT59_9BASI</name>
<sequence>MPAIVHSTVMLNAAKTLWTLTVVALYAMCNTTALSVSAFSNAATSYFSNGWIFGLHIAHNCFIFGMQNLSFMVFALAIALTLVGLAWNLHSMWNDLSMRNITSLATVAFKSVRTILAASLSYILKLCSLANMRMFLGVSSIIAFKSAWILAATWLCKMRNEFLMRVELCPSSIHCMTLEIKHGPSGFTATAILHSSTRALPTDGIVRLATMDLTSDNKILLMIRCQL</sequence>
<organism evidence="2 3">
    <name type="scientific">Ustilago trichophora</name>
    <dbReference type="NCBI Taxonomy" id="86804"/>
    <lineage>
        <taxon>Eukaryota</taxon>
        <taxon>Fungi</taxon>
        <taxon>Dikarya</taxon>
        <taxon>Basidiomycota</taxon>
        <taxon>Ustilaginomycotina</taxon>
        <taxon>Ustilaginomycetes</taxon>
        <taxon>Ustilaginales</taxon>
        <taxon>Ustilaginaceae</taxon>
        <taxon>Ustilago</taxon>
    </lineage>
</organism>
<gene>
    <name evidence="2" type="ORF">UTRI_00297</name>
</gene>
<keyword evidence="3" id="KW-1185">Reference proteome</keyword>
<accession>A0A5C3DT59</accession>
<proteinExistence type="predicted"/>
<feature type="transmembrane region" description="Helical" evidence="1">
    <location>
        <begin position="101"/>
        <end position="123"/>
    </location>
</feature>
<dbReference type="AlphaFoldDB" id="A0A5C3DT59"/>
<keyword evidence="1" id="KW-0472">Membrane</keyword>
<keyword evidence="1" id="KW-0812">Transmembrane</keyword>
<keyword evidence="1" id="KW-1133">Transmembrane helix</keyword>
<evidence type="ECO:0000256" key="1">
    <source>
        <dbReference type="SAM" id="Phobius"/>
    </source>
</evidence>
<dbReference type="EMBL" id="OOIN01000002">
    <property type="protein sequence ID" value="SPO20820.1"/>
    <property type="molecule type" value="Genomic_DNA"/>
</dbReference>
<feature type="transmembrane region" description="Helical" evidence="1">
    <location>
        <begin position="135"/>
        <end position="156"/>
    </location>
</feature>